<evidence type="ECO:0000313" key="3">
    <source>
        <dbReference type="Proteomes" id="UP000012062"/>
    </source>
</evidence>
<reference evidence="2 3" key="1">
    <citation type="submission" date="2013-02" db="EMBL/GenBank/DDBJ databases">
        <authorList>
            <person name="Genoscope - CEA"/>
        </authorList>
    </citation>
    <scope>NUCLEOTIDE SEQUENCE [LARGE SCALE GENOMIC DNA]</scope>
    <source>
        <strain evidence="2 3">STM 2683</strain>
    </source>
</reference>
<organism evidence="2 3">
    <name type="scientific">Mesorhizobium metallidurans STM 2683</name>
    <dbReference type="NCBI Taxonomy" id="1297569"/>
    <lineage>
        <taxon>Bacteria</taxon>
        <taxon>Pseudomonadati</taxon>
        <taxon>Pseudomonadota</taxon>
        <taxon>Alphaproteobacteria</taxon>
        <taxon>Hyphomicrobiales</taxon>
        <taxon>Phyllobacteriaceae</taxon>
        <taxon>Mesorhizobium</taxon>
    </lineage>
</organism>
<gene>
    <name evidence="2" type="ORF">MESS2_1220014</name>
</gene>
<dbReference type="STRING" id="1297569.MESS2_1220014"/>
<proteinExistence type="predicted"/>
<feature type="compositionally biased region" description="Low complexity" evidence="1">
    <location>
        <begin position="1"/>
        <end position="14"/>
    </location>
</feature>
<evidence type="ECO:0000313" key="2">
    <source>
        <dbReference type="EMBL" id="CCV04177.1"/>
    </source>
</evidence>
<protein>
    <submittedName>
        <fullName evidence="2">Uncharacterized protein</fullName>
    </submittedName>
</protein>
<evidence type="ECO:0000256" key="1">
    <source>
        <dbReference type="SAM" id="MobiDB-lite"/>
    </source>
</evidence>
<dbReference type="Proteomes" id="UP000012062">
    <property type="component" value="Unassembled WGS sequence"/>
</dbReference>
<feature type="compositionally biased region" description="Basic residues" evidence="1">
    <location>
        <begin position="51"/>
        <end position="61"/>
    </location>
</feature>
<keyword evidence="3" id="KW-1185">Reference proteome</keyword>
<feature type="region of interest" description="Disordered" evidence="1">
    <location>
        <begin position="1"/>
        <end position="76"/>
    </location>
</feature>
<comment type="caution">
    <text evidence="2">The sequence shown here is derived from an EMBL/GenBank/DDBJ whole genome shotgun (WGS) entry which is preliminary data.</text>
</comment>
<name>M5EIF8_9HYPH</name>
<sequence>MISTTSAATRPTPSLLDPEKRMPRGTAASVVSSTTLDEETSAIDRGNPSLRHPRAKQGAKRRSADPGIHAVTSKRRSGPEFCFRCILRQGSRHGSSGQARG</sequence>
<dbReference type="EMBL" id="CAUM01000027">
    <property type="protein sequence ID" value="CCV04177.1"/>
    <property type="molecule type" value="Genomic_DNA"/>
</dbReference>
<accession>M5EIF8</accession>
<dbReference type="AlphaFoldDB" id="M5EIF8"/>